<evidence type="ECO:0000256" key="2">
    <source>
        <dbReference type="SAM" id="Phobius"/>
    </source>
</evidence>
<feature type="region of interest" description="Disordered" evidence="1">
    <location>
        <begin position="459"/>
        <end position="497"/>
    </location>
</feature>
<evidence type="ECO:0000313" key="4">
    <source>
        <dbReference type="Proteomes" id="UP000799766"/>
    </source>
</evidence>
<dbReference type="OrthoDB" id="2392789at2759"/>
<feature type="compositionally biased region" description="Basic and acidic residues" evidence="1">
    <location>
        <begin position="393"/>
        <end position="405"/>
    </location>
</feature>
<feature type="non-terminal residue" evidence="3">
    <location>
        <position position="1"/>
    </location>
</feature>
<dbReference type="PANTHER" id="PTHR13132:SF29">
    <property type="entry name" value="ALPHA-(1,6)-FUCOSYLTRANSFERASE"/>
    <property type="match status" value="1"/>
</dbReference>
<keyword evidence="2" id="KW-1133">Transmembrane helix</keyword>
<keyword evidence="4" id="KW-1185">Reference proteome</keyword>
<feature type="transmembrane region" description="Helical" evidence="2">
    <location>
        <begin position="87"/>
        <end position="110"/>
    </location>
</feature>
<dbReference type="AlphaFoldDB" id="A0A6A6NUH4"/>
<accession>A0A6A6NUH4</accession>
<feature type="compositionally biased region" description="Polar residues" evidence="1">
    <location>
        <begin position="11"/>
        <end position="20"/>
    </location>
</feature>
<protein>
    <submittedName>
        <fullName evidence="3">Uncharacterized protein</fullName>
    </submittedName>
</protein>
<dbReference type="Proteomes" id="UP000799766">
    <property type="component" value="Unassembled WGS sequence"/>
</dbReference>
<evidence type="ECO:0000256" key="1">
    <source>
        <dbReference type="SAM" id="MobiDB-lite"/>
    </source>
</evidence>
<feature type="region of interest" description="Disordered" evidence="1">
    <location>
        <begin position="393"/>
        <end position="415"/>
    </location>
</feature>
<name>A0A6A6NUH4_9PEZI</name>
<organism evidence="3 4">
    <name type="scientific">Lineolata rhizophorae</name>
    <dbReference type="NCBI Taxonomy" id="578093"/>
    <lineage>
        <taxon>Eukaryota</taxon>
        <taxon>Fungi</taxon>
        <taxon>Dikarya</taxon>
        <taxon>Ascomycota</taxon>
        <taxon>Pezizomycotina</taxon>
        <taxon>Dothideomycetes</taxon>
        <taxon>Dothideomycetes incertae sedis</taxon>
        <taxon>Lineolatales</taxon>
        <taxon>Lineolataceae</taxon>
        <taxon>Lineolata</taxon>
    </lineage>
</organism>
<dbReference type="PANTHER" id="PTHR13132">
    <property type="entry name" value="ALPHA- 1,6 -FUCOSYLTRANSFERASE"/>
    <property type="match status" value="1"/>
</dbReference>
<keyword evidence="2" id="KW-0472">Membrane</keyword>
<dbReference type="GO" id="GO:0006487">
    <property type="term" value="P:protein N-linked glycosylation"/>
    <property type="evidence" value="ECO:0007669"/>
    <property type="project" value="TreeGrafter"/>
</dbReference>
<reference evidence="3" key="1">
    <citation type="journal article" date="2020" name="Stud. Mycol.">
        <title>101 Dothideomycetes genomes: a test case for predicting lifestyles and emergence of pathogens.</title>
        <authorList>
            <person name="Haridas S."/>
            <person name="Albert R."/>
            <person name="Binder M."/>
            <person name="Bloem J."/>
            <person name="Labutti K."/>
            <person name="Salamov A."/>
            <person name="Andreopoulos B."/>
            <person name="Baker S."/>
            <person name="Barry K."/>
            <person name="Bills G."/>
            <person name="Bluhm B."/>
            <person name="Cannon C."/>
            <person name="Castanera R."/>
            <person name="Culley D."/>
            <person name="Daum C."/>
            <person name="Ezra D."/>
            <person name="Gonzalez J."/>
            <person name="Henrissat B."/>
            <person name="Kuo A."/>
            <person name="Liang C."/>
            <person name="Lipzen A."/>
            <person name="Lutzoni F."/>
            <person name="Magnuson J."/>
            <person name="Mondo S."/>
            <person name="Nolan M."/>
            <person name="Ohm R."/>
            <person name="Pangilinan J."/>
            <person name="Park H.-J."/>
            <person name="Ramirez L."/>
            <person name="Alfaro M."/>
            <person name="Sun H."/>
            <person name="Tritt A."/>
            <person name="Yoshinaga Y."/>
            <person name="Zwiers L.-H."/>
            <person name="Turgeon B."/>
            <person name="Goodwin S."/>
            <person name="Spatafora J."/>
            <person name="Crous P."/>
            <person name="Grigoriev I."/>
        </authorList>
    </citation>
    <scope>NUCLEOTIDE SEQUENCE</scope>
    <source>
        <strain evidence="3">ATCC 16933</strain>
    </source>
</reference>
<proteinExistence type="predicted"/>
<keyword evidence="2" id="KW-0812">Transmembrane</keyword>
<evidence type="ECO:0000313" key="3">
    <source>
        <dbReference type="EMBL" id="KAF2454923.1"/>
    </source>
</evidence>
<feature type="compositionally biased region" description="Polar residues" evidence="1">
    <location>
        <begin position="481"/>
        <end position="490"/>
    </location>
</feature>
<feature type="region of interest" description="Disordered" evidence="1">
    <location>
        <begin position="1"/>
        <end position="81"/>
    </location>
</feature>
<feature type="compositionally biased region" description="Basic residues" evidence="1">
    <location>
        <begin position="1"/>
        <end position="10"/>
    </location>
</feature>
<feature type="region of interest" description="Disordered" evidence="1">
    <location>
        <begin position="562"/>
        <end position="597"/>
    </location>
</feature>
<sequence>LSNMHVRKKSNLSIKSTSTVSALASPPLLSPRPGANSAHRTPLLGSHVSPRSPHSPDSTDAYPPPSPSLPSLIPGHGKRKPAEGSRLVRRFVIAVVVTAALFLVGLQSVYSHSRSSDESSQPQQAFQLANGSALPRDPAAVVIGDANSPRWSVSISPSLTFPLQVSNYRRICEQSGDIGHQFSESHHRILGKRHRGYYDQDPNYVDVAEAVRRGYLPAAEQQSRLFEEGGNVIGFEDGAAVEGMPVCERSLTYVMETSDAGFGSTLMGLWSAYGLAEKEERAFFVDDTRWAYGKYTSYFVPPPKPTCLPPPTNHIVPCPHQADHLLVSSATVRWTWGHAFTEEFEDPKQRELGRQHNIFALLRRGYEDLFVLAGEDGSYVEQRARALYGSRGSREANLDGRRDTGTSDGDGSEEKGWAVGVHVRHGDRHPMEYQYSRDYLPLMRYIDAADALLTEYLNSTHSPTPAAPASPPAADGDTGPEQSEPTTSPLPQFILASDDPDVYTAPEMEAASAKRAQDRIKLATKAELEAAQGGKSSGPVDEIAGWEGGFFRDVFWSLGRPAPGVGERNGGGNGPKPTARSGKAKRDGVGNAPANEEDVPEAVLALRELVGRAYLLDLAVLGRADAVVCAVSATACRILAVMVGWEGVLSGERWVNVDGSFIWKGIDW</sequence>
<dbReference type="EMBL" id="MU001689">
    <property type="protein sequence ID" value="KAF2454923.1"/>
    <property type="molecule type" value="Genomic_DNA"/>
</dbReference>
<gene>
    <name evidence="3" type="ORF">BDY21DRAFT_290575</name>
</gene>
<dbReference type="GO" id="GO:0046921">
    <property type="term" value="F:alpha-(1-&gt;6)-fucosyltransferase activity"/>
    <property type="evidence" value="ECO:0007669"/>
    <property type="project" value="TreeGrafter"/>
</dbReference>